<keyword evidence="3" id="KW-0413">Isomerase</keyword>
<dbReference type="AlphaFoldDB" id="A0A212KH15"/>
<dbReference type="Gene3D" id="3.40.50.720">
    <property type="entry name" value="NAD(P)-binding Rossmann-like Domain"/>
    <property type="match status" value="1"/>
</dbReference>
<comment type="similarity">
    <text evidence="1">Belongs to the polysaccharide synthase family.</text>
</comment>
<reference evidence="3" key="1">
    <citation type="submission" date="2016-04" db="EMBL/GenBank/DDBJ databases">
        <authorList>
            <person name="Evans L.H."/>
            <person name="Alamgir A."/>
            <person name="Owens N."/>
            <person name="Weber N.D."/>
            <person name="Virtaneva K."/>
            <person name="Barbian K."/>
            <person name="Babar A."/>
            <person name="Rosenke K."/>
        </authorList>
    </citation>
    <scope>NUCLEOTIDE SEQUENCE</scope>
    <source>
        <strain evidence="3">86</strain>
    </source>
</reference>
<evidence type="ECO:0000259" key="2">
    <source>
        <dbReference type="Pfam" id="PF02719"/>
    </source>
</evidence>
<proteinExistence type="inferred from homology"/>
<dbReference type="EMBL" id="FLUQ01000007">
    <property type="protein sequence ID" value="SBW10931.1"/>
    <property type="molecule type" value="Genomic_DNA"/>
</dbReference>
<dbReference type="Pfam" id="PF02719">
    <property type="entry name" value="Polysacc_synt_2"/>
    <property type="match status" value="1"/>
</dbReference>
<dbReference type="PANTHER" id="PTHR43318:SF2">
    <property type="entry name" value="UDP-N-ACETYLGLUCOSAMINE 4,6-DEHYDRATASE (INVERTING)"/>
    <property type="match status" value="1"/>
</dbReference>
<dbReference type="InterPro" id="IPR051203">
    <property type="entry name" value="Polysaccharide_Synthase-Rel"/>
</dbReference>
<dbReference type="PANTHER" id="PTHR43318">
    <property type="entry name" value="UDP-N-ACETYLGLUCOSAMINE 4,6-DEHYDRATASE"/>
    <property type="match status" value="1"/>
</dbReference>
<feature type="domain" description="Polysaccharide biosynthesis protein CapD-like" evidence="2">
    <location>
        <begin position="10"/>
        <end position="299"/>
    </location>
</feature>
<protein>
    <submittedName>
        <fullName evidence="3">UDP-glucose 4-epimerase</fullName>
        <ecNumber evidence="3">5.1.3.2</ecNumber>
    </submittedName>
</protein>
<sequence length="356" mass="38799">MNVFQDKYLVITGGTGSLGKTLVRHLLAGTYGTPRKIIIFSRDEAKQHYMRVAYSTVKNPTDEIIYDNFRRLLEFRIGDVRNYASLCSVLRGADIVINAAALKQVPSCEYFPVEAAMTNVIGASNIVRAISENDLPVETVVGVSTDKACLPVNAMGMTKALQERMFIAANVTTPKTRFICVRYGNVLASRGSVIPLFHEQILAGGPVTITTEDMTRFLLPLSHAVTTIATAVAGAAPGETYVPKIAAALITDIAKALIGDRDIPVKVIGIRPGEKVHELMIAPEEGVRAYDRGDFYAIKPMLPELASLRKETDAPRGRSYGSNDDVMDFAGTLALLQKYKLMVGDVRDDSDEELLS</sequence>
<dbReference type="EC" id="5.1.3.2" evidence="3"/>
<dbReference type="SUPFAM" id="SSF51735">
    <property type="entry name" value="NAD(P)-binding Rossmann-fold domains"/>
    <property type="match status" value="1"/>
</dbReference>
<evidence type="ECO:0000313" key="3">
    <source>
        <dbReference type="EMBL" id="SBW10931.1"/>
    </source>
</evidence>
<dbReference type="GO" id="GO:0003978">
    <property type="term" value="F:UDP-glucose 4-epimerase activity"/>
    <property type="evidence" value="ECO:0007669"/>
    <property type="project" value="UniProtKB-EC"/>
</dbReference>
<dbReference type="InterPro" id="IPR036291">
    <property type="entry name" value="NAD(P)-bd_dom_sf"/>
</dbReference>
<name>A0A212KH15_9DELT</name>
<accession>A0A212KH15</accession>
<gene>
    <name evidence="3" type="primary">capD</name>
    <name evidence="3" type="ORF">KL86DPRO_70096</name>
</gene>
<dbReference type="InterPro" id="IPR003869">
    <property type="entry name" value="Polysac_CapD-like"/>
</dbReference>
<evidence type="ECO:0000256" key="1">
    <source>
        <dbReference type="ARBA" id="ARBA00007430"/>
    </source>
</evidence>
<organism evidence="3">
    <name type="scientific">uncultured delta proteobacterium</name>
    <dbReference type="NCBI Taxonomy" id="34034"/>
    <lineage>
        <taxon>Bacteria</taxon>
        <taxon>Deltaproteobacteria</taxon>
        <taxon>environmental samples</taxon>
    </lineage>
</organism>